<gene>
    <name evidence="10" type="primary">flgK</name>
    <name evidence="10" type="ORF">DXV75_10395</name>
</gene>
<feature type="domain" description="Flagellar hook-associated protein FlgK helical" evidence="9">
    <location>
        <begin position="88"/>
        <end position="328"/>
    </location>
</feature>
<comment type="caution">
    <text evidence="10">The sequence shown here is derived from an EMBL/GenBank/DDBJ whole genome shotgun (WGS) entry which is preliminary data.</text>
</comment>
<proteinExistence type="inferred from homology"/>
<evidence type="ECO:0000256" key="3">
    <source>
        <dbReference type="ARBA" id="ARBA00009677"/>
    </source>
</evidence>
<dbReference type="InterPro" id="IPR002371">
    <property type="entry name" value="FlgK"/>
</dbReference>
<accession>A0A3D8M780</accession>
<evidence type="ECO:0000259" key="8">
    <source>
        <dbReference type="Pfam" id="PF06429"/>
    </source>
</evidence>
<evidence type="ECO:0000256" key="6">
    <source>
        <dbReference type="ARBA" id="ARBA00023143"/>
    </source>
</evidence>
<comment type="subcellular location">
    <subcellularLocation>
        <location evidence="1">Bacterial flagellum</location>
    </subcellularLocation>
    <subcellularLocation>
        <location evidence="2">Secreted</location>
    </subcellularLocation>
</comment>
<evidence type="ECO:0000256" key="2">
    <source>
        <dbReference type="ARBA" id="ARBA00004613"/>
    </source>
</evidence>
<name>A0A3D8M780_9ALTE</name>
<dbReference type="PANTHER" id="PTHR30033:SF1">
    <property type="entry name" value="FLAGELLAR HOOK-ASSOCIATED PROTEIN 1"/>
    <property type="match status" value="1"/>
</dbReference>
<dbReference type="GO" id="GO:0005198">
    <property type="term" value="F:structural molecule activity"/>
    <property type="evidence" value="ECO:0007669"/>
    <property type="project" value="InterPro"/>
</dbReference>
<dbReference type="NCBIfam" id="TIGR02492">
    <property type="entry name" value="flgK_ends"/>
    <property type="match status" value="1"/>
</dbReference>
<dbReference type="Pfam" id="PF00460">
    <property type="entry name" value="Flg_bb_rod"/>
    <property type="match status" value="1"/>
</dbReference>
<reference evidence="11" key="1">
    <citation type="submission" date="2018-08" db="EMBL/GenBank/DDBJ databases">
        <authorList>
            <person name="Zhang J."/>
            <person name="Du Z.-J."/>
        </authorList>
    </citation>
    <scope>NUCLEOTIDE SEQUENCE [LARGE SCALE GENOMIC DNA]</scope>
    <source>
        <strain evidence="11">KCTC 52655</strain>
    </source>
</reference>
<dbReference type="RefSeq" id="WP_115593364.1">
    <property type="nucleotide sequence ID" value="NZ_QRHA01000007.1"/>
</dbReference>
<dbReference type="OrthoDB" id="9802553at2"/>
<keyword evidence="6" id="KW-0975">Bacterial flagellum</keyword>
<dbReference type="Proteomes" id="UP000256561">
    <property type="component" value="Unassembled WGS sequence"/>
</dbReference>
<evidence type="ECO:0000259" key="9">
    <source>
        <dbReference type="Pfam" id="PF22638"/>
    </source>
</evidence>
<dbReference type="Pfam" id="PF22638">
    <property type="entry name" value="FlgK_D1"/>
    <property type="match status" value="1"/>
</dbReference>
<dbReference type="SUPFAM" id="SSF64518">
    <property type="entry name" value="Phase 1 flagellin"/>
    <property type="match status" value="1"/>
</dbReference>
<keyword evidence="5" id="KW-0964">Secreted</keyword>
<dbReference type="EMBL" id="QRHA01000007">
    <property type="protein sequence ID" value="RDV25032.1"/>
    <property type="molecule type" value="Genomic_DNA"/>
</dbReference>
<evidence type="ECO:0000259" key="7">
    <source>
        <dbReference type="Pfam" id="PF00460"/>
    </source>
</evidence>
<keyword evidence="10" id="KW-0966">Cell projection</keyword>
<keyword evidence="11" id="KW-1185">Reference proteome</keyword>
<feature type="domain" description="Flagellar basal-body/hook protein C-terminal" evidence="8">
    <location>
        <begin position="675"/>
        <end position="713"/>
    </location>
</feature>
<evidence type="ECO:0000313" key="11">
    <source>
        <dbReference type="Proteomes" id="UP000256561"/>
    </source>
</evidence>
<sequence length="716" mass="74968">MIRTSDLFSIASSGVNASNQLLQTTSNNIANVNTEGFVRERTVFSNNLLGGVGAGTTERVINIFAQNQLRRDITQVGELQTFAEKTAALDNMLANEANALSSGLSGFFAAMQTAADDPTNLASREQLLSKGESFLRQVTVLSDYMAQKEEELNLEFASQVNRANSLIQTIADLNQAVMVASANNTGSEPGALLNERDKAVNELAELMSIEVRNSANDNGSVTVSLSTGESLVLEDGTFNVLALGSEAYLSDKQLVLKTGYSDDSKNTSIYINETDLGGSLGGLFRFRDEVLGPAQRDVGQLAVAFADAVNTQNRLGMDLDGQLGGDIFSIAGFTGVYVDPDPNDGTTKNLGISGQFTAGKGTELTDADYRIEITAESGGVPTEITIKLLNSDGSPKLDSSNNAIEYTNVAVGSGFNELPGGIEIEFSSGSGYAVGDEFLMQPTKNSGLGIGLASSRAEDLALSAPIRVDAQSSNLGNARISGMSITNTTVDASLGASASAFDGSGGIHDLAGSPDASVGAPAQIIFTSSSSFQVLDGESPANVITEVTGVTHYNNLLEQAKTSGASPAWPAAFSALDDYPGYDFSLEGVPVAGDTFNLQFNTGGFMDNTNALAMSKLQQAGLVQLSSETANQPRTLHDSYSSLVGRIGEDAASADIALQSAEAMKTQSSNWFESVSGVSLDEEAANLVRFQQSYAAAARILTTAQELFDTILSAAR</sequence>
<keyword evidence="10" id="KW-0969">Cilium</keyword>
<dbReference type="GO" id="GO:0005576">
    <property type="term" value="C:extracellular region"/>
    <property type="evidence" value="ECO:0007669"/>
    <property type="project" value="UniProtKB-SubCell"/>
</dbReference>
<organism evidence="10 11">
    <name type="scientific">Alteromonas aestuariivivens</name>
    <dbReference type="NCBI Taxonomy" id="1938339"/>
    <lineage>
        <taxon>Bacteria</taxon>
        <taxon>Pseudomonadati</taxon>
        <taxon>Pseudomonadota</taxon>
        <taxon>Gammaproteobacteria</taxon>
        <taxon>Alteromonadales</taxon>
        <taxon>Alteromonadaceae</taxon>
        <taxon>Alteromonas/Salinimonas group</taxon>
        <taxon>Alteromonas</taxon>
    </lineage>
</organism>
<dbReference type="AlphaFoldDB" id="A0A3D8M780"/>
<dbReference type="PANTHER" id="PTHR30033">
    <property type="entry name" value="FLAGELLAR HOOK-ASSOCIATED PROTEIN 1"/>
    <property type="match status" value="1"/>
</dbReference>
<dbReference type="GO" id="GO:0009424">
    <property type="term" value="C:bacterial-type flagellum hook"/>
    <property type="evidence" value="ECO:0007669"/>
    <property type="project" value="InterPro"/>
</dbReference>
<evidence type="ECO:0000256" key="1">
    <source>
        <dbReference type="ARBA" id="ARBA00004365"/>
    </source>
</evidence>
<dbReference type="PROSITE" id="PS00588">
    <property type="entry name" value="FLAGELLA_BB_ROD"/>
    <property type="match status" value="1"/>
</dbReference>
<dbReference type="InterPro" id="IPR010930">
    <property type="entry name" value="Flg_bb/hook_C_dom"/>
</dbReference>
<evidence type="ECO:0000313" key="10">
    <source>
        <dbReference type="EMBL" id="RDV25032.1"/>
    </source>
</evidence>
<dbReference type="InterPro" id="IPR053927">
    <property type="entry name" value="FlgK_helical"/>
</dbReference>
<keyword evidence="10" id="KW-0282">Flagellum</keyword>
<feature type="domain" description="Flagellar basal body rod protein N-terminal" evidence="7">
    <location>
        <begin position="10"/>
        <end position="37"/>
    </location>
</feature>
<evidence type="ECO:0000256" key="5">
    <source>
        <dbReference type="ARBA" id="ARBA00022525"/>
    </source>
</evidence>
<protein>
    <recommendedName>
        <fullName evidence="4">Flagellar hook-associated protein 1</fullName>
    </recommendedName>
</protein>
<dbReference type="InterPro" id="IPR001444">
    <property type="entry name" value="Flag_bb_rod_N"/>
</dbReference>
<dbReference type="InterPro" id="IPR019776">
    <property type="entry name" value="Flagellar_basal_body_rod_CS"/>
</dbReference>
<dbReference type="Pfam" id="PF06429">
    <property type="entry name" value="Flg_bbr_C"/>
    <property type="match status" value="1"/>
</dbReference>
<comment type="similarity">
    <text evidence="3">Belongs to the flagella basal body rod proteins family.</text>
</comment>
<dbReference type="PRINTS" id="PR01005">
    <property type="entry name" value="FLGHOOKAP1"/>
</dbReference>
<dbReference type="GO" id="GO:0044780">
    <property type="term" value="P:bacterial-type flagellum assembly"/>
    <property type="evidence" value="ECO:0007669"/>
    <property type="project" value="InterPro"/>
</dbReference>
<evidence type="ECO:0000256" key="4">
    <source>
        <dbReference type="ARBA" id="ARBA00016244"/>
    </source>
</evidence>